<dbReference type="PROSITE" id="PS01223">
    <property type="entry name" value="PROA"/>
    <property type="match status" value="1"/>
</dbReference>
<evidence type="ECO:0000313" key="9">
    <source>
        <dbReference type="EMBL" id="SEN17455.1"/>
    </source>
</evidence>
<dbReference type="NCBIfam" id="TIGR00407">
    <property type="entry name" value="proA"/>
    <property type="match status" value="1"/>
</dbReference>
<keyword evidence="3 7" id="KW-0641">Proline biosynthesis</keyword>
<evidence type="ECO:0000256" key="7">
    <source>
        <dbReference type="HAMAP-Rule" id="MF_00412"/>
    </source>
</evidence>
<evidence type="ECO:0000256" key="5">
    <source>
        <dbReference type="ARBA" id="ARBA00023002"/>
    </source>
</evidence>
<keyword evidence="7" id="KW-0963">Cytoplasm</keyword>
<dbReference type="InterPro" id="IPR000965">
    <property type="entry name" value="GPR_dom"/>
</dbReference>
<reference evidence="9 10" key="1">
    <citation type="submission" date="2016-10" db="EMBL/GenBank/DDBJ databases">
        <authorList>
            <person name="de Groot N.N."/>
        </authorList>
    </citation>
    <scope>NUCLEOTIDE SEQUENCE [LARGE SCALE GENOMIC DNA]</scope>
    <source>
        <strain evidence="9 10">DSM 16213</strain>
    </source>
</reference>
<comment type="subcellular location">
    <subcellularLocation>
        <location evidence="7">Cytoplasm</location>
    </subcellularLocation>
</comment>
<dbReference type="Pfam" id="PF00171">
    <property type="entry name" value="Aldedh"/>
    <property type="match status" value="1"/>
</dbReference>
<dbReference type="GO" id="GO:0005737">
    <property type="term" value="C:cytoplasm"/>
    <property type="evidence" value="ECO:0007669"/>
    <property type="project" value="UniProtKB-SubCell"/>
</dbReference>
<dbReference type="CDD" id="cd07079">
    <property type="entry name" value="ALDH_F18-19_ProA-GPR"/>
    <property type="match status" value="1"/>
</dbReference>
<dbReference type="PIRSF" id="PIRSF000151">
    <property type="entry name" value="GPR"/>
    <property type="match status" value="1"/>
</dbReference>
<dbReference type="EMBL" id="FOCI01000010">
    <property type="protein sequence ID" value="SEN17455.1"/>
    <property type="molecule type" value="Genomic_DNA"/>
</dbReference>
<feature type="domain" description="Aldehyde dehydrogenase" evidence="8">
    <location>
        <begin position="22"/>
        <end position="309"/>
    </location>
</feature>
<evidence type="ECO:0000256" key="3">
    <source>
        <dbReference type="ARBA" id="ARBA00022650"/>
    </source>
</evidence>
<keyword evidence="4 7" id="KW-0521">NADP</keyword>
<evidence type="ECO:0000256" key="4">
    <source>
        <dbReference type="ARBA" id="ARBA00022857"/>
    </source>
</evidence>
<dbReference type="STRING" id="245187.SAMN04488003_11079"/>
<dbReference type="Proteomes" id="UP000199585">
    <property type="component" value="Unassembled WGS sequence"/>
</dbReference>
<keyword evidence="2 7" id="KW-0028">Amino-acid biosynthesis</keyword>
<dbReference type="SUPFAM" id="SSF53720">
    <property type="entry name" value="ALDH-like"/>
    <property type="match status" value="1"/>
</dbReference>
<dbReference type="InterPro" id="IPR012134">
    <property type="entry name" value="Glu-5-SA_DH"/>
</dbReference>
<comment type="function">
    <text evidence="7">Catalyzes the NADPH-dependent reduction of L-glutamate 5-phosphate into L-glutamate 5-semialdehyde and phosphate. The product spontaneously undergoes cyclization to form 1-pyrroline-5-carboxylate.</text>
</comment>
<dbReference type="EC" id="1.2.1.41" evidence="7"/>
<protein>
    <recommendedName>
        <fullName evidence="7">Gamma-glutamyl phosphate reductase</fullName>
        <shortName evidence="7">GPR</shortName>
        <ecNumber evidence="7">1.2.1.41</ecNumber>
    </recommendedName>
    <alternativeName>
        <fullName evidence="7">Glutamate-5-semialdehyde dehydrogenase</fullName>
    </alternativeName>
    <alternativeName>
        <fullName evidence="7">Glutamyl-gamma-semialdehyde dehydrogenase</fullName>
        <shortName evidence="7">GSA dehydrogenase</shortName>
    </alternativeName>
</protein>
<dbReference type="NCBIfam" id="NF001221">
    <property type="entry name" value="PRK00197.1"/>
    <property type="match status" value="1"/>
</dbReference>
<comment type="catalytic activity">
    <reaction evidence="6 7">
        <text>L-glutamate 5-semialdehyde + phosphate + NADP(+) = L-glutamyl 5-phosphate + NADPH + H(+)</text>
        <dbReference type="Rhea" id="RHEA:19541"/>
        <dbReference type="ChEBI" id="CHEBI:15378"/>
        <dbReference type="ChEBI" id="CHEBI:43474"/>
        <dbReference type="ChEBI" id="CHEBI:57783"/>
        <dbReference type="ChEBI" id="CHEBI:58066"/>
        <dbReference type="ChEBI" id="CHEBI:58274"/>
        <dbReference type="ChEBI" id="CHEBI:58349"/>
        <dbReference type="EC" id="1.2.1.41"/>
    </reaction>
</comment>
<dbReference type="PANTHER" id="PTHR11063">
    <property type="entry name" value="GLUTAMATE SEMIALDEHYDE DEHYDROGENASE"/>
    <property type="match status" value="1"/>
</dbReference>
<accession>A0A1H8ED77</accession>
<dbReference type="Gene3D" id="3.40.605.10">
    <property type="entry name" value="Aldehyde Dehydrogenase, Chain A, domain 1"/>
    <property type="match status" value="1"/>
</dbReference>
<evidence type="ECO:0000256" key="6">
    <source>
        <dbReference type="ARBA" id="ARBA00049024"/>
    </source>
</evidence>
<sequence length="427" mass="44498">MNHMTPKTDGETDVTRLIADQTRRARVAATALALATPDQRSAALTHAAQALRDRSEAIVAANAADVASLVGSDKDAAFIDRLTLTPARVAAMADALIEIAAQPDPLGQILETTHRPNGLRIERVSVPIGVIAMIYESRPNVGADAGALCIKSGNAVILRGGSESLRSSRDIVACLTHGLTAAGLPADAVQLVDTTDRAAVRALLHATGAVDLVIPRGGRGLVSLVQAEARVPTLLHLDGNNHTYVHASADVDQAVRLVRNAKMRRTGVCGSTECAVVDRAIAPMFLPALAAAMTDCELRGDDAACAIVPAMTPATDADWDTEYLSNILSVRVVDDLAEAIAFIQAHSSAHTEAIVATDTAAARTFMAAIDAAIVMHNASTQFADGGEFGMGAEIGIATGRMHARGPVGAAQLTSYKYLVFGDGQERP</sequence>
<dbReference type="GO" id="GO:0050661">
    <property type="term" value="F:NADP binding"/>
    <property type="evidence" value="ECO:0007669"/>
    <property type="project" value="InterPro"/>
</dbReference>
<dbReference type="UniPathway" id="UPA00098">
    <property type="reaction ID" value="UER00360"/>
</dbReference>
<comment type="pathway">
    <text evidence="1 7">Amino-acid biosynthesis; L-proline biosynthesis; L-glutamate 5-semialdehyde from L-glutamate: step 2/2.</text>
</comment>
<keyword evidence="5 7" id="KW-0560">Oxidoreductase</keyword>
<dbReference type="PANTHER" id="PTHR11063:SF8">
    <property type="entry name" value="DELTA-1-PYRROLINE-5-CARBOXYLATE SYNTHASE"/>
    <property type="match status" value="1"/>
</dbReference>
<dbReference type="OrthoDB" id="9809970at2"/>
<dbReference type="InterPro" id="IPR015590">
    <property type="entry name" value="Aldehyde_DH_dom"/>
</dbReference>
<name>A0A1H8ED77_9RHOB</name>
<dbReference type="AlphaFoldDB" id="A0A1H8ED77"/>
<dbReference type="RefSeq" id="WP_089902298.1">
    <property type="nucleotide sequence ID" value="NZ_FOCI01000010.1"/>
</dbReference>
<dbReference type="Gene3D" id="3.40.309.10">
    <property type="entry name" value="Aldehyde Dehydrogenase, Chain A, domain 2"/>
    <property type="match status" value="1"/>
</dbReference>
<keyword evidence="10" id="KW-1185">Reference proteome</keyword>
<evidence type="ECO:0000256" key="2">
    <source>
        <dbReference type="ARBA" id="ARBA00022605"/>
    </source>
</evidence>
<organism evidence="9 10">
    <name type="scientific">Loktanella fryxellensis</name>
    <dbReference type="NCBI Taxonomy" id="245187"/>
    <lineage>
        <taxon>Bacteria</taxon>
        <taxon>Pseudomonadati</taxon>
        <taxon>Pseudomonadota</taxon>
        <taxon>Alphaproteobacteria</taxon>
        <taxon>Rhodobacterales</taxon>
        <taxon>Roseobacteraceae</taxon>
        <taxon>Loktanella</taxon>
    </lineage>
</organism>
<dbReference type="InterPro" id="IPR016161">
    <property type="entry name" value="Ald_DH/histidinol_DH"/>
</dbReference>
<evidence type="ECO:0000259" key="8">
    <source>
        <dbReference type="Pfam" id="PF00171"/>
    </source>
</evidence>
<comment type="similarity">
    <text evidence="7">Belongs to the gamma-glutamyl phosphate reductase family.</text>
</comment>
<dbReference type="GO" id="GO:0055129">
    <property type="term" value="P:L-proline biosynthetic process"/>
    <property type="evidence" value="ECO:0007669"/>
    <property type="project" value="UniProtKB-UniRule"/>
</dbReference>
<dbReference type="InterPro" id="IPR020593">
    <property type="entry name" value="G-glutamylP_reductase_CS"/>
</dbReference>
<dbReference type="GO" id="GO:0004350">
    <property type="term" value="F:glutamate-5-semialdehyde dehydrogenase activity"/>
    <property type="evidence" value="ECO:0007669"/>
    <property type="project" value="UniProtKB-UniRule"/>
</dbReference>
<gene>
    <name evidence="7" type="primary">proA</name>
    <name evidence="9" type="ORF">SAMN04488003_11079</name>
</gene>
<evidence type="ECO:0000313" key="10">
    <source>
        <dbReference type="Proteomes" id="UP000199585"/>
    </source>
</evidence>
<proteinExistence type="inferred from homology"/>
<dbReference type="InterPro" id="IPR016162">
    <property type="entry name" value="Ald_DH_N"/>
</dbReference>
<dbReference type="HAMAP" id="MF_00412">
    <property type="entry name" value="ProA"/>
    <property type="match status" value="1"/>
</dbReference>
<dbReference type="InterPro" id="IPR016163">
    <property type="entry name" value="Ald_DH_C"/>
</dbReference>
<evidence type="ECO:0000256" key="1">
    <source>
        <dbReference type="ARBA" id="ARBA00004985"/>
    </source>
</evidence>